<sequence>MKVHELKIASEFFEAVKDGRKKFEIRKNDRDYKVGDILILLEYDKYYEAFTGEKITVEIIYMTDYAQQDGYVVLGIDEIWEGEE</sequence>
<organism evidence="2 3">
    <name type="scientific">Carnobacterium maltaromaticum LMA28</name>
    <dbReference type="NCBI Taxonomy" id="1234679"/>
    <lineage>
        <taxon>Bacteria</taxon>
        <taxon>Bacillati</taxon>
        <taxon>Bacillota</taxon>
        <taxon>Bacilli</taxon>
        <taxon>Lactobacillales</taxon>
        <taxon>Carnobacteriaceae</taxon>
        <taxon>Carnobacterium</taxon>
    </lineage>
</organism>
<dbReference type="KEGG" id="cml:BN424_1871"/>
<reference evidence="3" key="1">
    <citation type="journal article" date="2013" name="Genome Announc.">
        <title>Complete Chromosome Sequence of Carnobacterium maltaromaticum LMA 28.</title>
        <authorList>
            <person name="Cailliez-Grimal C."/>
            <person name="Chaillou S."/>
            <person name="Anba-Mondoloni J."/>
            <person name="Loux V."/>
            <person name="Afzal M.I."/>
            <person name="Rahman A."/>
            <person name="Kergourlay G."/>
            <person name="Champomier-Verges M.C."/>
            <person name="Zagorec M."/>
            <person name="Dalgaard P."/>
            <person name="Leisner J.J."/>
            <person name="Prevost H."/>
            <person name="Revol-Junelles A.M."/>
            <person name="Borges F."/>
        </authorList>
    </citation>
    <scope>NUCLEOTIDE SEQUENCE</scope>
    <source>
        <strain evidence="3">LMA28</strain>
    </source>
</reference>
<dbReference type="STRING" id="1234679.BN424_1871"/>
<evidence type="ECO:0000313" key="3">
    <source>
        <dbReference type="Proteomes" id="UP000000212"/>
    </source>
</evidence>
<dbReference type="eggNOG" id="ENOG5033C0M">
    <property type="taxonomic scope" value="Bacteria"/>
</dbReference>
<gene>
    <name evidence="2" type="ORF">BN424_1871</name>
</gene>
<dbReference type="RefSeq" id="WP_015076542.1">
    <property type="nucleotide sequence ID" value="NC_019425.2"/>
</dbReference>
<dbReference type="Gene3D" id="2.30.130.30">
    <property type="entry name" value="Hypothetical protein"/>
    <property type="match status" value="1"/>
</dbReference>
<dbReference type="SUPFAM" id="SSF88697">
    <property type="entry name" value="PUA domain-like"/>
    <property type="match status" value="1"/>
</dbReference>
<dbReference type="InterPro" id="IPR015947">
    <property type="entry name" value="PUA-like_sf"/>
</dbReference>
<dbReference type="EMBL" id="HE999757">
    <property type="protein sequence ID" value="CCO11312.2"/>
    <property type="molecule type" value="Genomic_DNA"/>
</dbReference>
<evidence type="ECO:0000259" key="1">
    <source>
        <dbReference type="SMART" id="SM01022"/>
    </source>
</evidence>
<protein>
    <submittedName>
        <fullName evidence="2">ASCH domain protein</fullName>
    </submittedName>
</protein>
<feature type="domain" description="ASCH" evidence="1">
    <location>
        <begin position="6"/>
        <end position="80"/>
    </location>
</feature>
<proteinExistence type="predicted"/>
<keyword evidence="3" id="KW-1185">Reference proteome</keyword>
<dbReference type="SMART" id="SM01022">
    <property type="entry name" value="ASCH"/>
    <property type="match status" value="1"/>
</dbReference>
<dbReference type="Proteomes" id="UP000000212">
    <property type="component" value="Chromosome"/>
</dbReference>
<dbReference type="InterPro" id="IPR039440">
    <property type="entry name" value="DUF3850"/>
</dbReference>
<dbReference type="AlphaFoldDB" id="K8E4A8"/>
<evidence type="ECO:0000313" key="2">
    <source>
        <dbReference type="EMBL" id="CCO11312.2"/>
    </source>
</evidence>
<name>K8E4A8_CARML</name>
<dbReference type="InterPro" id="IPR007374">
    <property type="entry name" value="ASCH_domain"/>
</dbReference>
<dbReference type="Pfam" id="PF12961">
    <property type="entry name" value="DUF3850"/>
    <property type="match status" value="1"/>
</dbReference>
<dbReference type="HOGENOM" id="CLU_145949_1_0_9"/>
<dbReference type="OrthoDB" id="1700487at2"/>
<accession>K8E4A8</accession>